<reference evidence="3" key="1">
    <citation type="submission" date="2021-02" db="EMBL/GenBank/DDBJ databases">
        <authorList>
            <person name="Nowell W R."/>
        </authorList>
    </citation>
    <scope>NUCLEOTIDE SEQUENCE</scope>
</reference>
<feature type="transmembrane region" description="Helical" evidence="2">
    <location>
        <begin position="124"/>
        <end position="142"/>
    </location>
</feature>
<feature type="compositionally biased region" description="Low complexity" evidence="1">
    <location>
        <begin position="43"/>
        <end position="55"/>
    </location>
</feature>
<feature type="transmembrane region" description="Helical" evidence="2">
    <location>
        <begin position="93"/>
        <end position="118"/>
    </location>
</feature>
<dbReference type="Proteomes" id="UP000663868">
    <property type="component" value="Unassembled WGS sequence"/>
</dbReference>
<organism evidence="3 4">
    <name type="scientific">Adineta steineri</name>
    <dbReference type="NCBI Taxonomy" id="433720"/>
    <lineage>
        <taxon>Eukaryota</taxon>
        <taxon>Metazoa</taxon>
        <taxon>Spiralia</taxon>
        <taxon>Gnathifera</taxon>
        <taxon>Rotifera</taxon>
        <taxon>Eurotatoria</taxon>
        <taxon>Bdelloidea</taxon>
        <taxon>Adinetida</taxon>
        <taxon>Adinetidae</taxon>
        <taxon>Adineta</taxon>
    </lineage>
</organism>
<accession>A0A819K6T1</accession>
<protein>
    <submittedName>
        <fullName evidence="3">Uncharacterized protein</fullName>
    </submittedName>
</protein>
<evidence type="ECO:0000313" key="3">
    <source>
        <dbReference type="EMBL" id="CAF3943934.1"/>
    </source>
</evidence>
<gene>
    <name evidence="3" type="ORF">KXQ929_LOCUS25206</name>
</gene>
<keyword evidence="2" id="KW-0812">Transmembrane</keyword>
<evidence type="ECO:0000313" key="4">
    <source>
        <dbReference type="Proteomes" id="UP000663868"/>
    </source>
</evidence>
<evidence type="ECO:0000256" key="2">
    <source>
        <dbReference type="SAM" id="Phobius"/>
    </source>
</evidence>
<keyword evidence="2" id="KW-0472">Membrane</keyword>
<name>A0A819K6T1_9BILA</name>
<dbReference type="AlphaFoldDB" id="A0A819K6T1"/>
<dbReference type="EMBL" id="CAJOBB010002163">
    <property type="protein sequence ID" value="CAF3943934.1"/>
    <property type="molecule type" value="Genomic_DNA"/>
</dbReference>
<sequence length="158" mass="17556">MQYDPNKQAYNNYGNQYPPMNQPQFGPGNMYPPNNGAPPPYGQYPQQPSGYPTPGAGYPGQAPMYQQQGFVVTPNYRFWNNMRLTPIDSNTKVFLIISGIFSLIWGIMAFGLEIGIIVNSYSTYYRGIWAGGFLIGSGIMIGRVQKRAATTSPTNMPH</sequence>
<evidence type="ECO:0000256" key="1">
    <source>
        <dbReference type="SAM" id="MobiDB-lite"/>
    </source>
</evidence>
<feature type="region of interest" description="Disordered" evidence="1">
    <location>
        <begin position="24"/>
        <end position="58"/>
    </location>
</feature>
<keyword evidence="2" id="KW-1133">Transmembrane helix</keyword>
<comment type="caution">
    <text evidence="3">The sequence shown here is derived from an EMBL/GenBank/DDBJ whole genome shotgun (WGS) entry which is preliminary data.</text>
</comment>
<proteinExistence type="predicted"/>